<reference evidence="1" key="1">
    <citation type="submission" date="2021-11" db="EMBL/GenBank/DDBJ databases">
        <title>Genome sequence.</title>
        <authorList>
            <person name="Sun Q."/>
        </authorList>
    </citation>
    <scope>NUCLEOTIDE SEQUENCE</scope>
    <source>
        <strain evidence="1">JC740</strain>
    </source>
</reference>
<accession>A0ABS8NKJ3</accession>
<comment type="caution">
    <text evidence="1">The sequence shown here is derived from an EMBL/GenBank/DDBJ whole genome shotgun (WGS) entry which is preliminary data.</text>
</comment>
<evidence type="ECO:0000313" key="1">
    <source>
        <dbReference type="EMBL" id="MCC9643333.1"/>
    </source>
</evidence>
<organism evidence="1 2">
    <name type="scientific">Rhodopirellula halodulae</name>
    <dbReference type="NCBI Taxonomy" id="2894198"/>
    <lineage>
        <taxon>Bacteria</taxon>
        <taxon>Pseudomonadati</taxon>
        <taxon>Planctomycetota</taxon>
        <taxon>Planctomycetia</taxon>
        <taxon>Pirellulales</taxon>
        <taxon>Pirellulaceae</taxon>
        <taxon>Rhodopirellula</taxon>
    </lineage>
</organism>
<proteinExistence type="predicted"/>
<sequence>MTPPEFLVARVEASRQPPLDASVSKIQNTCSFGGGCCGPKSDGPPDNFASLMQSMAAHSAKKTRDTKPTSSCSTCGEKKSCDAADNATHPTRWVRLQDAAKCHGIELVWSLLASSVVDFSSFQWNAIDPPLLFRLTLSDEHAVAMSLCPEPPVP</sequence>
<dbReference type="EMBL" id="JAJKFW010000024">
    <property type="protein sequence ID" value="MCC9643333.1"/>
    <property type="molecule type" value="Genomic_DNA"/>
</dbReference>
<dbReference type="RefSeq" id="WP_230274289.1">
    <property type="nucleotide sequence ID" value="NZ_JAJKFW010000024.1"/>
</dbReference>
<name>A0ABS8NKJ3_9BACT</name>
<evidence type="ECO:0000313" key="2">
    <source>
        <dbReference type="Proteomes" id="UP001430306"/>
    </source>
</evidence>
<keyword evidence="2" id="KW-1185">Reference proteome</keyword>
<dbReference type="Proteomes" id="UP001430306">
    <property type="component" value="Unassembled WGS sequence"/>
</dbReference>
<gene>
    <name evidence="1" type="ORF">LOC71_13695</name>
</gene>
<protein>
    <submittedName>
        <fullName evidence="1">Uncharacterized protein</fullName>
    </submittedName>
</protein>